<proteinExistence type="predicted"/>
<organism evidence="10 11">
    <name type="scientific">Cuniculiplasma divulgatum</name>
    <dbReference type="NCBI Taxonomy" id="1673428"/>
    <lineage>
        <taxon>Archaea</taxon>
        <taxon>Methanobacteriati</taxon>
        <taxon>Thermoplasmatota</taxon>
        <taxon>Thermoplasmata</taxon>
        <taxon>Thermoplasmatales</taxon>
        <taxon>Cuniculiplasmataceae</taxon>
        <taxon>Cuniculiplasma</taxon>
    </lineage>
</organism>
<gene>
    <name evidence="10" type="ORF">CPM_1805</name>
</gene>
<keyword evidence="6" id="KW-0560">Oxidoreductase</keyword>
<dbReference type="PANTHER" id="PTHR42917:SF2">
    <property type="entry name" value="2,4-DIENOYL-COA REDUCTASE [(2E)-ENOYL-COA-PRODUCING]"/>
    <property type="match status" value="1"/>
</dbReference>
<dbReference type="SUPFAM" id="SSF51395">
    <property type="entry name" value="FMN-linked oxidoreductases"/>
    <property type="match status" value="1"/>
</dbReference>
<keyword evidence="7" id="KW-0408">Iron</keyword>
<name>A0A1R4A9E7_9ARCH</name>
<dbReference type="InterPro" id="IPR001155">
    <property type="entry name" value="OxRdtase_FMN_N"/>
</dbReference>
<dbReference type="KEGG" id="cdiv:CPM_1805"/>
<dbReference type="InterPro" id="IPR051793">
    <property type="entry name" value="NADH:flavin_oxidoreductase"/>
</dbReference>
<keyword evidence="4" id="KW-0288">FMN</keyword>
<dbReference type="Pfam" id="PF13450">
    <property type="entry name" value="NAD_binding_8"/>
    <property type="match status" value="1"/>
</dbReference>
<protein>
    <submittedName>
        <fullName evidence="10">NADH:flavin oxidoreductase</fullName>
    </submittedName>
</protein>
<dbReference type="InterPro" id="IPR013785">
    <property type="entry name" value="Aldolase_TIM"/>
</dbReference>
<keyword evidence="3" id="KW-0285">Flavoprotein</keyword>
<evidence type="ECO:0000256" key="4">
    <source>
        <dbReference type="ARBA" id="ARBA00022643"/>
    </source>
</evidence>
<dbReference type="PANTHER" id="PTHR42917">
    <property type="entry name" value="2,4-DIENOYL-COA REDUCTASE"/>
    <property type="match status" value="1"/>
</dbReference>
<comment type="cofactor">
    <cofactor evidence="2">
        <name>[4Fe-4S] cluster</name>
        <dbReference type="ChEBI" id="CHEBI:49883"/>
    </cofactor>
</comment>
<evidence type="ECO:0000256" key="1">
    <source>
        <dbReference type="ARBA" id="ARBA00001917"/>
    </source>
</evidence>
<dbReference type="Gene3D" id="3.20.20.70">
    <property type="entry name" value="Aldolase class I"/>
    <property type="match status" value="1"/>
</dbReference>
<feature type="domain" description="NADH:flavin oxidoreductase/NADH oxidase N-terminal" evidence="9">
    <location>
        <begin position="9"/>
        <end position="324"/>
    </location>
</feature>
<keyword evidence="8" id="KW-0411">Iron-sulfur</keyword>
<dbReference type="GO" id="GO:0051536">
    <property type="term" value="F:iron-sulfur cluster binding"/>
    <property type="evidence" value="ECO:0007669"/>
    <property type="project" value="UniProtKB-KW"/>
</dbReference>
<dbReference type="GO" id="GO:0046872">
    <property type="term" value="F:metal ion binding"/>
    <property type="evidence" value="ECO:0007669"/>
    <property type="project" value="UniProtKB-KW"/>
</dbReference>
<evidence type="ECO:0000256" key="7">
    <source>
        <dbReference type="ARBA" id="ARBA00023004"/>
    </source>
</evidence>
<evidence type="ECO:0000256" key="2">
    <source>
        <dbReference type="ARBA" id="ARBA00001966"/>
    </source>
</evidence>
<dbReference type="GO" id="GO:0016491">
    <property type="term" value="F:oxidoreductase activity"/>
    <property type="evidence" value="ECO:0007669"/>
    <property type="project" value="UniProtKB-KW"/>
</dbReference>
<keyword evidence="5" id="KW-0479">Metal-binding</keyword>
<comment type="cofactor">
    <cofactor evidence="1">
        <name>FMN</name>
        <dbReference type="ChEBI" id="CHEBI:58210"/>
    </cofactor>
</comment>
<dbReference type="Gene3D" id="3.40.50.720">
    <property type="entry name" value="NAD(P)-binding Rossmann-like Domain"/>
    <property type="match status" value="1"/>
</dbReference>
<evidence type="ECO:0000256" key="3">
    <source>
        <dbReference type="ARBA" id="ARBA00022630"/>
    </source>
</evidence>
<keyword evidence="11" id="KW-1185">Reference proteome</keyword>
<dbReference type="Proteomes" id="UP000187822">
    <property type="component" value="Chromosome I"/>
</dbReference>
<evidence type="ECO:0000313" key="11">
    <source>
        <dbReference type="Proteomes" id="UP000187822"/>
    </source>
</evidence>
<evidence type="ECO:0000256" key="8">
    <source>
        <dbReference type="ARBA" id="ARBA00023014"/>
    </source>
</evidence>
<dbReference type="CDD" id="cd02803">
    <property type="entry name" value="OYE_like_FMN_family"/>
    <property type="match status" value="1"/>
</dbReference>
<evidence type="ECO:0000256" key="6">
    <source>
        <dbReference type="ARBA" id="ARBA00023002"/>
    </source>
</evidence>
<dbReference type="GO" id="GO:0010181">
    <property type="term" value="F:FMN binding"/>
    <property type="evidence" value="ECO:0007669"/>
    <property type="project" value="InterPro"/>
</dbReference>
<sequence>MEYGIMDPFEPVNIGDLTVKNRFVMAPMISNLADPNGFTNEIHTSYLEQRAIGGFGMIVTEYSYIDSPMSRGSRNELSFVSYDQAPRLKRLTERIHSHGTKVFAQLVHAGGKALAEYSENPRAPSSMPYLGRETDELTVEQIEDIENSFLKAAKIAEKSNFDGIELHGAHAYLIQEFLSPSLNKRKDRYGNDFAGRLRFPQEIIDLIRKETGLKIGIRLSLYEDEKDGYDSDYGLKIANSLKNLDYVHFSAGRTAPPGSSASYYSERNHIGNRLKKKPDITTIMVGSIVDIESVRKALEKSDLVAIGRAALADPYFPLKLKAGMMPRPCIRCNQACRDFGFGQVRCTVNPITGNETYYHAEHITGHVKIAGAGVAGMEAAIYLARAGMDVEISESDDKIGGQINEIDEPSKRKEFMELLNFYRQEIKRLRIRVNFNKRVSEKDVDIFLAGGDRYENIKENDDDDVFIDSNIYKNLDQALNIAKRCQVYITERSLTSLDRHRQMVYRQMAESRGIIFVKEPDQRFESSSIERFQYDIHGAATRGITAARDYIRLKSVL</sequence>
<evidence type="ECO:0000259" key="9">
    <source>
        <dbReference type="Pfam" id="PF00724"/>
    </source>
</evidence>
<reference evidence="11" key="1">
    <citation type="submission" date="2016-06" db="EMBL/GenBank/DDBJ databases">
        <authorList>
            <person name="Toshchakov V.S."/>
        </authorList>
    </citation>
    <scope>NUCLEOTIDE SEQUENCE [LARGE SCALE GENOMIC DNA]</scope>
    <source>
        <strain>PM4 (JCM 30641</strain>
        <strain evidence="11">\VKM B-2940)</strain>
    </source>
</reference>
<dbReference type="SUPFAM" id="SSF51971">
    <property type="entry name" value="Nucleotide-binding domain"/>
    <property type="match status" value="1"/>
</dbReference>
<dbReference type="STRING" id="1673428.CPM_1805"/>
<accession>A0A1R4A9E7</accession>
<dbReference type="Pfam" id="PF00724">
    <property type="entry name" value="Oxidored_FMN"/>
    <property type="match status" value="1"/>
</dbReference>
<dbReference type="EMBL" id="LT719092">
    <property type="protein sequence ID" value="SJK85583.1"/>
    <property type="molecule type" value="Genomic_DNA"/>
</dbReference>
<dbReference type="AlphaFoldDB" id="A0A1R4A9E7"/>
<evidence type="ECO:0000256" key="5">
    <source>
        <dbReference type="ARBA" id="ARBA00022723"/>
    </source>
</evidence>
<evidence type="ECO:0000313" key="10">
    <source>
        <dbReference type="EMBL" id="SJK85583.1"/>
    </source>
</evidence>